<feature type="compositionally biased region" description="Basic and acidic residues" evidence="2">
    <location>
        <begin position="585"/>
        <end position="598"/>
    </location>
</feature>
<dbReference type="PANTHER" id="PTHR15021:SF0">
    <property type="entry name" value="DISCO-RELATED, ISOFORM A-RELATED"/>
    <property type="match status" value="1"/>
</dbReference>
<feature type="domain" description="C2H2-type" evidence="3">
    <location>
        <begin position="987"/>
        <end position="1023"/>
    </location>
</feature>
<dbReference type="HOGENOM" id="CLU_290395_0_0_1"/>
<keyword evidence="1" id="KW-0863">Zinc-finger</keyword>
<feature type="compositionally biased region" description="Polar residues" evidence="2">
    <location>
        <begin position="1018"/>
        <end position="1028"/>
    </location>
</feature>
<feature type="compositionally biased region" description="Polar residues" evidence="2">
    <location>
        <begin position="573"/>
        <end position="582"/>
    </location>
</feature>
<feature type="domain" description="C2H2-type" evidence="3">
    <location>
        <begin position="959"/>
        <end position="987"/>
    </location>
</feature>
<dbReference type="PROSITE" id="PS00028">
    <property type="entry name" value="ZINC_FINGER_C2H2_1"/>
    <property type="match status" value="3"/>
</dbReference>
<feature type="compositionally biased region" description="Low complexity" evidence="2">
    <location>
        <begin position="722"/>
        <end position="731"/>
    </location>
</feature>
<keyword evidence="5" id="KW-1185">Reference proteome</keyword>
<dbReference type="PROSITE" id="PS50157">
    <property type="entry name" value="ZINC_FINGER_C2H2_2"/>
    <property type="match status" value="4"/>
</dbReference>
<dbReference type="STRING" id="126957.T1J3T7"/>
<evidence type="ECO:0000259" key="3">
    <source>
        <dbReference type="PROSITE" id="PS50157"/>
    </source>
</evidence>
<dbReference type="SMART" id="SM00355">
    <property type="entry name" value="ZnF_C2H2"/>
    <property type="match status" value="6"/>
</dbReference>
<keyword evidence="1" id="KW-0479">Metal-binding</keyword>
<dbReference type="AlphaFoldDB" id="T1J3T7"/>
<evidence type="ECO:0000313" key="4">
    <source>
        <dbReference type="EnsemblMetazoa" id="SMAR008257-PA"/>
    </source>
</evidence>
<feature type="region of interest" description="Disordered" evidence="2">
    <location>
        <begin position="104"/>
        <end position="136"/>
    </location>
</feature>
<dbReference type="PhylomeDB" id="T1J3T7"/>
<feature type="compositionally biased region" description="Polar residues" evidence="2">
    <location>
        <begin position="635"/>
        <end position="651"/>
    </location>
</feature>
<keyword evidence="1" id="KW-0862">Zinc</keyword>
<feature type="region of interest" description="Disordered" evidence="2">
    <location>
        <begin position="372"/>
        <end position="400"/>
    </location>
</feature>
<dbReference type="GO" id="GO:0005634">
    <property type="term" value="C:nucleus"/>
    <property type="evidence" value="ECO:0007669"/>
    <property type="project" value="TreeGrafter"/>
</dbReference>
<organism evidence="4 5">
    <name type="scientific">Strigamia maritima</name>
    <name type="common">European centipede</name>
    <name type="synonym">Geophilus maritimus</name>
    <dbReference type="NCBI Taxonomy" id="126957"/>
    <lineage>
        <taxon>Eukaryota</taxon>
        <taxon>Metazoa</taxon>
        <taxon>Ecdysozoa</taxon>
        <taxon>Arthropoda</taxon>
        <taxon>Myriapoda</taxon>
        <taxon>Chilopoda</taxon>
        <taxon>Pleurostigmophora</taxon>
        <taxon>Geophilomorpha</taxon>
        <taxon>Linotaeniidae</taxon>
        <taxon>Strigamia</taxon>
    </lineage>
</organism>
<dbReference type="InterPro" id="IPR040436">
    <property type="entry name" value="Disconnected-like"/>
</dbReference>
<feature type="domain" description="C2H2-type" evidence="3">
    <location>
        <begin position="329"/>
        <end position="357"/>
    </location>
</feature>
<feature type="region of interest" description="Disordered" evidence="2">
    <location>
        <begin position="559"/>
        <end position="651"/>
    </location>
</feature>
<reference evidence="4" key="2">
    <citation type="submission" date="2015-02" db="UniProtKB">
        <authorList>
            <consortium name="EnsemblMetazoa"/>
        </authorList>
    </citation>
    <scope>IDENTIFICATION</scope>
</reference>
<feature type="region of interest" description="Disordered" evidence="2">
    <location>
        <begin position="708"/>
        <end position="731"/>
    </location>
</feature>
<name>T1J3T7_STRMM</name>
<dbReference type="GO" id="GO:0006355">
    <property type="term" value="P:regulation of DNA-templated transcription"/>
    <property type="evidence" value="ECO:0007669"/>
    <property type="project" value="TreeGrafter"/>
</dbReference>
<dbReference type="EMBL" id="JH431831">
    <property type="status" value="NOT_ANNOTATED_CDS"/>
    <property type="molecule type" value="Genomic_DNA"/>
</dbReference>
<dbReference type="OMA" id="HQEITMD"/>
<sequence length="1028" mass="112768">MWAWLVVPNSSCQTRQGLSERVSLHLISTDKDSQGNVLDRWTIATREEEPLILQQFLRFGETKAIAQQILLQDNNERPLDCIMHPPRAESDIKKFIERTNRVIGSSGSTTTTRDTYPFMAGKGTHHSSSQPPPPLVTSSHKNMRLPVVSTGANGGSSMLSASLGPHNLSPNGCSQHSFCSPINSTSPLALSPLNRLQSMQPYDFRKERLSPECRPHEGIMTSNLGLSTLAVTSPTSTMPTMASQSMALSLINSSSSSVMATSDLSATDGGSDDDSNMALNLSRTALIDSVYASRKVKHLRKSANPMKRRWNPGVLSTMVTNPGSGKKRVQCNVCLKTFCDKGALKIHFSAVHLREMHKCTVEGCNMMFSSRRSRNRHSANPNPKLHTPHLRRKISPHDGRSANPNPLILAAGLIPGLGHLPLSESLMNSLTPTNLSLHSHEHELHEKFRPGLIPIRNMVTPPPTIRSPEEKPNISPAHDQPYYINANNDVIPMPNFNKRARLSDADEGEDASNEEEEEVPKNLSSKDDQRMAKGVRKRKSLNPTRCAAVPDHDELHRYVSSDDMDIDDSSSDTFLQGDNSMDNGLDGKSDDFKDDKSTDSLVESNSSGIKRAPLIPLDKIKREKHEASGVDESEQASNHGDQTSSYDESSENALKQLENLSQGNFGDILQSRSILSQPHLPLNALALPLAGMGLPGGGYRDLSPKMGSYDGFLGPHQGGGSSPSSPLSESQPFPGLPAFRDASLVGNVEIPVDKDNPRRCIACGKIFQNHFGVKTHYQNVHLKLMHKCTVEGCNAAFPSKRSRDRHSANLNLHRKLLSTSDKAFLDKTSPFAASLVSHPLRDEFLARIYGEPPVLPLGFDPYSKLPVALAESLLNNNHHHTERLLQGNHLGALAPHLIPGLLIPPPMAMHRGEMERRMETPVSSATPSPHNAASLPATPVPLSFSLEEDAPTPDDEGKLACKFCQKKFQEGNQLKEHYEKLHAPEMFRCTVDGCSKLFTSQKKRNAHSQSDEAHNHIHTNTSPTEVAS</sequence>
<feature type="region of interest" description="Disordered" evidence="2">
    <location>
        <begin position="1005"/>
        <end position="1028"/>
    </location>
</feature>
<dbReference type="Proteomes" id="UP000014500">
    <property type="component" value="Unassembled WGS sequence"/>
</dbReference>
<dbReference type="eggNOG" id="ENOG502QR8N">
    <property type="taxonomic scope" value="Eukaryota"/>
</dbReference>
<feature type="region of interest" description="Disordered" evidence="2">
    <location>
        <begin position="503"/>
        <end position="544"/>
    </location>
</feature>
<evidence type="ECO:0000313" key="5">
    <source>
        <dbReference type="Proteomes" id="UP000014500"/>
    </source>
</evidence>
<feature type="region of interest" description="Disordered" evidence="2">
    <location>
        <begin position="298"/>
        <end position="321"/>
    </location>
</feature>
<evidence type="ECO:0000256" key="2">
    <source>
        <dbReference type="SAM" id="MobiDB-lite"/>
    </source>
</evidence>
<protein>
    <recommendedName>
        <fullName evidence="3">C2H2-type domain-containing protein</fullName>
    </recommendedName>
</protein>
<dbReference type="PANTHER" id="PTHR15021">
    <property type="entry name" value="DISCONNECTED-RELATED"/>
    <property type="match status" value="1"/>
</dbReference>
<feature type="compositionally biased region" description="Basic residues" evidence="2">
    <location>
        <begin position="298"/>
        <end position="310"/>
    </location>
</feature>
<evidence type="ECO:0000256" key="1">
    <source>
        <dbReference type="PROSITE-ProRule" id="PRU00042"/>
    </source>
</evidence>
<proteinExistence type="predicted"/>
<accession>T1J3T7</accession>
<feature type="compositionally biased region" description="Basic and acidic residues" evidence="2">
    <location>
        <begin position="618"/>
        <end position="628"/>
    </location>
</feature>
<dbReference type="Gene3D" id="3.30.160.60">
    <property type="entry name" value="Classic Zinc Finger"/>
    <property type="match status" value="2"/>
</dbReference>
<dbReference type="InterPro" id="IPR013087">
    <property type="entry name" value="Znf_C2H2_type"/>
</dbReference>
<feature type="compositionally biased region" description="Acidic residues" evidence="2">
    <location>
        <begin position="505"/>
        <end position="518"/>
    </location>
</feature>
<reference evidence="5" key="1">
    <citation type="submission" date="2011-05" db="EMBL/GenBank/DDBJ databases">
        <authorList>
            <person name="Richards S.R."/>
            <person name="Qu J."/>
            <person name="Jiang H."/>
            <person name="Jhangiani S.N."/>
            <person name="Agravi P."/>
            <person name="Goodspeed R."/>
            <person name="Gross S."/>
            <person name="Mandapat C."/>
            <person name="Jackson L."/>
            <person name="Mathew T."/>
            <person name="Pu L."/>
            <person name="Thornton R."/>
            <person name="Saada N."/>
            <person name="Wilczek-Boney K.B."/>
            <person name="Lee S."/>
            <person name="Kovar C."/>
            <person name="Wu Y."/>
            <person name="Scherer S.E."/>
            <person name="Worley K.C."/>
            <person name="Muzny D.M."/>
            <person name="Gibbs R."/>
        </authorList>
    </citation>
    <scope>NUCLEOTIDE SEQUENCE</scope>
    <source>
        <strain evidence="5">Brora</strain>
    </source>
</reference>
<dbReference type="GO" id="GO:0008270">
    <property type="term" value="F:zinc ion binding"/>
    <property type="evidence" value="ECO:0007669"/>
    <property type="project" value="UniProtKB-KW"/>
</dbReference>
<feature type="domain" description="C2H2-type" evidence="3">
    <location>
        <begin position="758"/>
        <end position="781"/>
    </location>
</feature>
<dbReference type="EnsemblMetazoa" id="SMAR008257-RA">
    <property type="protein sequence ID" value="SMAR008257-PA"/>
    <property type="gene ID" value="SMAR008257"/>
</dbReference>